<reference evidence="7 8" key="1">
    <citation type="journal article" date="2006" name="Nat. Biotechnol.">
        <title>Complete genome of the mutualistic, N2-fixing grass endophyte Azoarcus sp. strain BH72.</title>
        <authorList>
            <person name="Krause A."/>
            <person name="Ramakumar A."/>
            <person name="Bartels D."/>
            <person name="Battistoni F."/>
            <person name="Bekel T."/>
            <person name="Boch J."/>
            <person name="Boehm M."/>
            <person name="Friedrich F."/>
            <person name="Hurek T."/>
            <person name="Krause L."/>
            <person name="Linke B."/>
            <person name="McHardy A.C."/>
            <person name="Sarkar A."/>
            <person name="Schneiker S."/>
            <person name="Syed A.A."/>
            <person name="Thauer R."/>
            <person name="Vorhoelter F.-J."/>
            <person name="Weidner S."/>
            <person name="Puehler A."/>
            <person name="Reinhold-Hurek B."/>
            <person name="Kaiser O."/>
            <person name="Goesmann A."/>
        </authorList>
    </citation>
    <scope>NUCLEOTIDE SEQUENCE [LARGE SCALE GENOMIC DNA]</scope>
    <source>
        <strain evidence="7 8">BH72</strain>
    </source>
</reference>
<dbReference type="InterPro" id="IPR001977">
    <property type="entry name" value="Depp_CoAkinase"/>
</dbReference>
<proteinExistence type="inferred from homology"/>
<keyword evidence="3 5" id="KW-0067">ATP-binding</keyword>
<keyword evidence="5 7" id="KW-0808">Transferase</keyword>
<dbReference type="EC" id="2.7.1.24" evidence="5 6"/>
<dbReference type="KEGG" id="azo:azo0731"/>
<dbReference type="CDD" id="cd02022">
    <property type="entry name" value="DPCK"/>
    <property type="match status" value="1"/>
</dbReference>
<evidence type="ECO:0000256" key="4">
    <source>
        <dbReference type="ARBA" id="ARBA00022993"/>
    </source>
</evidence>
<dbReference type="PROSITE" id="PS51219">
    <property type="entry name" value="DPCK"/>
    <property type="match status" value="1"/>
</dbReference>
<dbReference type="GO" id="GO:0005524">
    <property type="term" value="F:ATP binding"/>
    <property type="evidence" value="ECO:0007669"/>
    <property type="project" value="UniProtKB-UniRule"/>
</dbReference>
<name>A1K3E3_AZOSB</name>
<dbReference type="HAMAP" id="MF_00376">
    <property type="entry name" value="Dephospho_CoA_kinase"/>
    <property type="match status" value="1"/>
</dbReference>
<keyword evidence="8" id="KW-1185">Reference proteome</keyword>
<evidence type="ECO:0000256" key="6">
    <source>
        <dbReference type="NCBIfam" id="TIGR00152"/>
    </source>
</evidence>
<keyword evidence="4 5" id="KW-0173">Coenzyme A biosynthesis</keyword>
<dbReference type="Proteomes" id="UP000002588">
    <property type="component" value="Chromosome"/>
</dbReference>
<evidence type="ECO:0000313" key="7">
    <source>
        <dbReference type="EMBL" id="CAL93348.1"/>
    </source>
</evidence>
<evidence type="ECO:0000256" key="2">
    <source>
        <dbReference type="ARBA" id="ARBA00022741"/>
    </source>
</evidence>
<evidence type="ECO:0000256" key="1">
    <source>
        <dbReference type="ARBA" id="ARBA00009018"/>
    </source>
</evidence>
<feature type="binding site" evidence="5">
    <location>
        <begin position="14"/>
        <end position="19"/>
    </location>
    <ligand>
        <name>ATP</name>
        <dbReference type="ChEBI" id="CHEBI:30616"/>
    </ligand>
</feature>
<dbReference type="EMBL" id="AM406670">
    <property type="protein sequence ID" value="CAL93348.1"/>
    <property type="molecule type" value="Genomic_DNA"/>
</dbReference>
<keyword evidence="2 5" id="KW-0547">Nucleotide-binding</keyword>
<evidence type="ECO:0000313" key="8">
    <source>
        <dbReference type="Proteomes" id="UP000002588"/>
    </source>
</evidence>
<protein>
    <recommendedName>
        <fullName evidence="5 6">Dephospho-CoA kinase</fullName>
        <ecNumber evidence="5 6">2.7.1.24</ecNumber>
    </recommendedName>
    <alternativeName>
        <fullName evidence="5">Dephosphocoenzyme A kinase</fullName>
    </alternativeName>
</protein>
<evidence type="ECO:0000256" key="5">
    <source>
        <dbReference type="HAMAP-Rule" id="MF_00376"/>
    </source>
</evidence>
<dbReference type="Gene3D" id="3.40.50.300">
    <property type="entry name" value="P-loop containing nucleotide triphosphate hydrolases"/>
    <property type="match status" value="1"/>
</dbReference>
<dbReference type="Pfam" id="PF01121">
    <property type="entry name" value="CoaE"/>
    <property type="match status" value="1"/>
</dbReference>
<dbReference type="GO" id="GO:0015937">
    <property type="term" value="P:coenzyme A biosynthetic process"/>
    <property type="evidence" value="ECO:0007669"/>
    <property type="project" value="UniProtKB-UniRule"/>
</dbReference>
<dbReference type="GO" id="GO:0004140">
    <property type="term" value="F:dephospho-CoA kinase activity"/>
    <property type="evidence" value="ECO:0007669"/>
    <property type="project" value="UniProtKB-UniRule"/>
</dbReference>
<accession>A1K3E3</accession>
<comment type="subcellular location">
    <subcellularLocation>
        <location evidence="5">Cytoplasm</location>
    </subcellularLocation>
</comment>
<dbReference type="SUPFAM" id="SSF52540">
    <property type="entry name" value="P-loop containing nucleoside triphosphate hydrolases"/>
    <property type="match status" value="1"/>
</dbReference>
<gene>
    <name evidence="5 7" type="primary">coaE</name>
    <name evidence="7" type="ordered locus">azo0731</name>
</gene>
<keyword evidence="5" id="KW-0963">Cytoplasm</keyword>
<dbReference type="RefSeq" id="WP_011764465.1">
    <property type="nucleotide sequence ID" value="NC_008702.1"/>
</dbReference>
<dbReference type="UniPathway" id="UPA00241">
    <property type="reaction ID" value="UER00356"/>
</dbReference>
<comment type="similarity">
    <text evidence="1 5">Belongs to the CoaE family.</text>
</comment>
<organism evidence="7 8">
    <name type="scientific">Azoarcus sp. (strain BH72)</name>
    <dbReference type="NCBI Taxonomy" id="418699"/>
    <lineage>
        <taxon>Bacteria</taxon>
        <taxon>Pseudomonadati</taxon>
        <taxon>Pseudomonadota</taxon>
        <taxon>Betaproteobacteria</taxon>
        <taxon>Rhodocyclales</taxon>
        <taxon>Zoogloeaceae</taxon>
        <taxon>Azoarcus</taxon>
    </lineage>
</organism>
<comment type="catalytic activity">
    <reaction evidence="5">
        <text>3'-dephospho-CoA + ATP = ADP + CoA + H(+)</text>
        <dbReference type="Rhea" id="RHEA:18245"/>
        <dbReference type="ChEBI" id="CHEBI:15378"/>
        <dbReference type="ChEBI" id="CHEBI:30616"/>
        <dbReference type="ChEBI" id="CHEBI:57287"/>
        <dbReference type="ChEBI" id="CHEBI:57328"/>
        <dbReference type="ChEBI" id="CHEBI:456216"/>
        <dbReference type="EC" id="2.7.1.24"/>
    </reaction>
</comment>
<dbReference type="GO" id="GO:0005737">
    <property type="term" value="C:cytoplasm"/>
    <property type="evidence" value="ECO:0007669"/>
    <property type="project" value="UniProtKB-SubCell"/>
</dbReference>
<dbReference type="PANTHER" id="PTHR10695">
    <property type="entry name" value="DEPHOSPHO-COA KINASE-RELATED"/>
    <property type="match status" value="1"/>
</dbReference>
<evidence type="ECO:0000256" key="3">
    <source>
        <dbReference type="ARBA" id="ARBA00022840"/>
    </source>
</evidence>
<dbReference type="STRING" id="62928.azo0731"/>
<keyword evidence="5" id="KW-0418">Kinase</keyword>
<dbReference type="HOGENOM" id="CLU_057180_1_2_4"/>
<dbReference type="NCBIfam" id="TIGR00152">
    <property type="entry name" value="dephospho-CoA kinase"/>
    <property type="match status" value="1"/>
</dbReference>
<dbReference type="InterPro" id="IPR027417">
    <property type="entry name" value="P-loop_NTPase"/>
</dbReference>
<dbReference type="AlphaFoldDB" id="A1K3E3"/>
<dbReference type="PANTHER" id="PTHR10695:SF46">
    <property type="entry name" value="BIFUNCTIONAL COENZYME A SYNTHASE-RELATED"/>
    <property type="match status" value="1"/>
</dbReference>
<sequence length="206" mass="21759">MKRPYVVGLSGGIGSGKSAAADRFAHLGATLVDTDAIAHALTGPGGAAMPQIAAHFGSACITADGRMDREAMRALVFSRPAARRELEAILHPMIRTESDRQVAAAPSPYVILAIPLLVESGTARARCDRICIVDCPEALQIERVRARSGLEEAQILAIMQAQASRAERLAVADDVIDNSTTLSALHAQVDILHARYLALAGDTTKV</sequence>
<comment type="function">
    <text evidence="5">Catalyzes the phosphorylation of the 3'-hydroxyl group of dephosphocoenzyme A to form coenzyme A.</text>
</comment>
<comment type="pathway">
    <text evidence="5">Cofactor biosynthesis; coenzyme A biosynthesis; CoA from (R)-pantothenate: step 5/5.</text>
</comment>
<dbReference type="eggNOG" id="COG0237">
    <property type="taxonomic scope" value="Bacteria"/>
</dbReference>